<evidence type="ECO:0000259" key="22">
    <source>
        <dbReference type="PROSITE" id="PS50873"/>
    </source>
</evidence>
<dbReference type="GO" id="GO:0020037">
    <property type="term" value="F:heme binding"/>
    <property type="evidence" value="ECO:0007669"/>
    <property type="project" value="UniProtKB-UniRule"/>
</dbReference>
<comment type="cofactor">
    <cofactor evidence="17 20">
        <name>Ca(2+)</name>
        <dbReference type="ChEBI" id="CHEBI:29108"/>
    </cofactor>
    <text evidence="17 20">Binds 2 calcium ions per subunit.</text>
</comment>
<evidence type="ECO:0000256" key="13">
    <source>
        <dbReference type="ARBA" id="ARBA00023157"/>
    </source>
</evidence>
<protein>
    <recommendedName>
        <fullName evidence="5 20">Peroxidase</fullName>
        <ecNumber evidence="5 20">1.11.1.7</ecNumber>
    </recommendedName>
</protein>
<dbReference type="GO" id="GO:0005576">
    <property type="term" value="C:extracellular region"/>
    <property type="evidence" value="ECO:0007669"/>
    <property type="project" value="UniProtKB-SubCell"/>
</dbReference>
<comment type="catalytic activity">
    <reaction evidence="1 20">
        <text>2 a phenolic donor + H2O2 = 2 a phenolic radical donor + 2 H2O</text>
        <dbReference type="Rhea" id="RHEA:56136"/>
        <dbReference type="ChEBI" id="CHEBI:15377"/>
        <dbReference type="ChEBI" id="CHEBI:16240"/>
        <dbReference type="ChEBI" id="CHEBI:139520"/>
        <dbReference type="ChEBI" id="CHEBI:139521"/>
        <dbReference type="EC" id="1.11.1.7"/>
    </reaction>
</comment>
<feature type="domain" description="Plant heme peroxidase family profile" evidence="22">
    <location>
        <begin position="73"/>
        <end position="363"/>
    </location>
</feature>
<proteinExistence type="inferred from homology"/>
<dbReference type="InterPro" id="IPR000823">
    <property type="entry name" value="Peroxidase_pln"/>
</dbReference>
<keyword evidence="20" id="KW-0376">Hydrogen peroxide</keyword>
<evidence type="ECO:0000256" key="10">
    <source>
        <dbReference type="ARBA" id="ARBA00022837"/>
    </source>
</evidence>
<keyword evidence="7 20" id="KW-0349">Heme</keyword>
<feature type="transmembrane region" description="Helical" evidence="21">
    <location>
        <begin position="38"/>
        <end position="58"/>
    </location>
</feature>
<keyword evidence="8 17" id="KW-0479">Metal-binding</keyword>
<feature type="binding site" evidence="17">
    <location>
        <position position="239"/>
    </location>
    <ligand>
        <name>Ca(2+)</name>
        <dbReference type="ChEBI" id="CHEBI:29108"/>
        <label>2</label>
    </ligand>
</feature>
<dbReference type="PRINTS" id="PR00458">
    <property type="entry name" value="PEROXIDASE"/>
</dbReference>
<dbReference type="GO" id="GO:0140825">
    <property type="term" value="F:lactoperoxidase activity"/>
    <property type="evidence" value="ECO:0007669"/>
    <property type="project" value="UniProtKB-EC"/>
</dbReference>
<evidence type="ECO:0000256" key="21">
    <source>
        <dbReference type="SAM" id="Phobius"/>
    </source>
</evidence>
<evidence type="ECO:0000256" key="18">
    <source>
        <dbReference type="PIRSR" id="PIRSR600823-4"/>
    </source>
</evidence>
<dbReference type="SUPFAM" id="SSF48113">
    <property type="entry name" value="Heme-dependent peroxidases"/>
    <property type="match status" value="1"/>
</dbReference>
<dbReference type="GO" id="GO:0046872">
    <property type="term" value="F:metal ion binding"/>
    <property type="evidence" value="ECO:0007669"/>
    <property type="project" value="UniProtKB-UniRule"/>
</dbReference>
<evidence type="ECO:0000256" key="14">
    <source>
        <dbReference type="ARBA" id="ARBA00023180"/>
    </source>
</evidence>
<evidence type="ECO:0000256" key="12">
    <source>
        <dbReference type="ARBA" id="ARBA00023004"/>
    </source>
</evidence>
<keyword evidence="13 19" id="KW-1015">Disulfide bond</keyword>
<dbReference type="Gene3D" id="1.10.420.10">
    <property type="entry name" value="Peroxidase, domain 2"/>
    <property type="match status" value="1"/>
</dbReference>
<dbReference type="InterPro" id="IPR010255">
    <property type="entry name" value="Haem_peroxidase_sf"/>
</dbReference>
<feature type="binding site" evidence="17">
    <location>
        <position position="133"/>
    </location>
    <ligand>
        <name>Ca(2+)</name>
        <dbReference type="ChEBI" id="CHEBI:29108"/>
        <label>1</label>
    </ligand>
</feature>
<evidence type="ECO:0000256" key="20">
    <source>
        <dbReference type="RuleBase" id="RU362060"/>
    </source>
</evidence>
<evidence type="ECO:0000256" key="3">
    <source>
        <dbReference type="ARBA" id="ARBA00004613"/>
    </source>
</evidence>
<evidence type="ECO:0000313" key="23">
    <source>
        <dbReference type="EMBL" id="RHN51306.1"/>
    </source>
</evidence>
<comment type="cofactor">
    <cofactor evidence="17 20">
        <name>heme b</name>
        <dbReference type="ChEBI" id="CHEBI:60344"/>
    </cofactor>
    <text evidence="17 20">Binds 1 heme b (iron(II)-protoporphyrin IX) group per subunit.</text>
</comment>
<dbReference type="InterPro" id="IPR002016">
    <property type="entry name" value="Haem_peroxidase"/>
</dbReference>
<evidence type="ECO:0000256" key="4">
    <source>
        <dbReference type="ARBA" id="ARBA00006873"/>
    </source>
</evidence>
<keyword evidence="14" id="KW-0325">Glycoprotein</keyword>
<evidence type="ECO:0000256" key="5">
    <source>
        <dbReference type="ARBA" id="ARBA00012313"/>
    </source>
</evidence>
<dbReference type="InterPro" id="IPR019793">
    <property type="entry name" value="Peroxidases_heam-ligand_BS"/>
</dbReference>
<evidence type="ECO:0000256" key="15">
    <source>
        <dbReference type="PIRSR" id="PIRSR600823-1"/>
    </source>
</evidence>
<comment type="function">
    <text evidence="2">Removal of H(2)O(2), oxidation of toxic reductants, biosynthesis and degradation of lignin, suberization, auxin catabolism, response to environmental stresses such as wounding, pathogen attack and oxidative stress. These functions might be dependent on each isozyme/isoform in each plant tissue.</text>
</comment>
<keyword evidence="21" id="KW-1133">Transmembrane helix</keyword>
<feature type="binding site" evidence="17">
    <location>
        <position position="118"/>
    </location>
    <ligand>
        <name>Ca(2+)</name>
        <dbReference type="ChEBI" id="CHEBI:29108"/>
        <label>1</label>
    </ligand>
</feature>
<dbReference type="InterPro" id="IPR033905">
    <property type="entry name" value="Secretory_peroxidase"/>
</dbReference>
<evidence type="ECO:0000256" key="11">
    <source>
        <dbReference type="ARBA" id="ARBA00023002"/>
    </source>
</evidence>
<dbReference type="AlphaFoldDB" id="A0A396HDJ3"/>
<feature type="binding site" evidence="17">
    <location>
        <position position="120"/>
    </location>
    <ligand>
        <name>Ca(2+)</name>
        <dbReference type="ChEBI" id="CHEBI:29108"/>
        <label>1</label>
    </ligand>
</feature>
<dbReference type="PROSITE" id="PS00436">
    <property type="entry name" value="PEROXIDASE_2"/>
    <property type="match status" value="1"/>
</dbReference>
<feature type="active site" description="Proton acceptor" evidence="15">
    <location>
        <position position="114"/>
    </location>
</feature>
<keyword evidence="21" id="KW-0472">Membrane</keyword>
<feature type="site" description="Transition state stabilizer" evidence="18">
    <location>
        <position position="110"/>
    </location>
</feature>
<sequence>MCWAQPKSRHLLSINNYPPSNLKSFPQRNQTKMAKNSASITSFYSFLLISSILFASYFHASKAQTNAPPAVKGLSYGFFAQTCPNLENIVRKHLTKVFKSDNGQAPGLLRIFFHDCFVQGCDGSVLLDGKPGERDQPQNGGMRTEALKTIDDIRALVHKECGRIVSCADITVLAGREAVFLSGGPNFPVPLGRKDGTSFSIKGTSNLPQPFNKTDVTLKVFAAQNFDVTDVVALSGAHTFGRAHCGTFFNRLSPADPTLDKTLAQNLKNTCPNANSGNTANLDIRTPATFDNKYYLDLMNKQGLFTSDQDLNIDSRTKGLVNDFAVNQGLFFEKFVNAFIKVSQLNVLVGNQGEIRGKCNVVNGGKKSVLSTLVEEGMDLIEQF</sequence>
<evidence type="ECO:0000256" key="7">
    <source>
        <dbReference type="ARBA" id="ARBA00022617"/>
    </source>
</evidence>
<evidence type="ECO:0000256" key="8">
    <source>
        <dbReference type="ARBA" id="ARBA00022723"/>
    </source>
</evidence>
<dbReference type="PRINTS" id="PR00461">
    <property type="entry name" value="PLPEROXIDASE"/>
</dbReference>
<dbReference type="PANTHER" id="PTHR31517">
    <property type="match status" value="1"/>
</dbReference>
<comment type="similarity">
    <text evidence="4">Belongs to the peroxidase family. Ascorbate peroxidase subfamily.</text>
</comment>
<dbReference type="Proteomes" id="UP000265566">
    <property type="component" value="Chromosome 6"/>
</dbReference>
<dbReference type="GO" id="GO:0042744">
    <property type="term" value="P:hydrogen peroxide catabolic process"/>
    <property type="evidence" value="ECO:0007669"/>
    <property type="project" value="UniProtKB-KW"/>
</dbReference>
<feature type="binding site" evidence="17">
    <location>
        <position position="291"/>
    </location>
    <ligand>
        <name>Ca(2+)</name>
        <dbReference type="ChEBI" id="CHEBI:29108"/>
        <label>2</label>
    </ligand>
</feature>
<evidence type="ECO:0000256" key="6">
    <source>
        <dbReference type="ARBA" id="ARBA00022559"/>
    </source>
</evidence>
<dbReference type="PROSITE" id="PS00435">
    <property type="entry name" value="PEROXIDASE_1"/>
    <property type="match status" value="1"/>
</dbReference>
<feature type="disulfide bond" evidence="19">
    <location>
        <begin position="245"/>
        <end position="271"/>
    </location>
</feature>
<dbReference type="FunFam" id="1.10.420.10:FF:000006">
    <property type="entry name" value="Peroxidase"/>
    <property type="match status" value="1"/>
</dbReference>
<keyword evidence="11 20" id="KW-0560">Oxidoreductase</keyword>
<dbReference type="Gene3D" id="1.10.520.10">
    <property type="match status" value="1"/>
</dbReference>
<dbReference type="CDD" id="cd00693">
    <property type="entry name" value="secretory_peroxidase"/>
    <property type="match status" value="1"/>
</dbReference>
<evidence type="ECO:0000256" key="9">
    <source>
        <dbReference type="ARBA" id="ARBA00022729"/>
    </source>
</evidence>
<dbReference type="EC" id="1.11.1.7" evidence="5 20"/>
<comment type="caution">
    <text evidence="23">The sequence shown here is derived from an EMBL/GenBank/DDBJ whole genome shotgun (WGS) entry which is preliminary data.</text>
</comment>
<feature type="binding site" evidence="16">
    <location>
        <position position="208"/>
    </location>
    <ligand>
        <name>substrate</name>
    </ligand>
</feature>
<gene>
    <name evidence="23" type="ORF">MtrunA17_Chr6g0467121</name>
</gene>
<feature type="binding site" evidence="17">
    <location>
        <position position="124"/>
    </location>
    <ligand>
        <name>Ca(2+)</name>
        <dbReference type="ChEBI" id="CHEBI:29108"/>
        <label>1</label>
    </ligand>
</feature>
<keyword evidence="9" id="KW-0732">Signal</keyword>
<dbReference type="Pfam" id="PF00141">
    <property type="entry name" value="peroxidase"/>
    <property type="match status" value="1"/>
</dbReference>
<dbReference type="FunFam" id="1.10.520.10:FF:000009">
    <property type="entry name" value="Peroxidase"/>
    <property type="match status" value="1"/>
</dbReference>
<accession>A0A396HDJ3</accession>
<feature type="binding site" evidence="17">
    <location>
        <position position="283"/>
    </location>
    <ligand>
        <name>Ca(2+)</name>
        <dbReference type="ChEBI" id="CHEBI:29108"/>
        <label>2</label>
    </ligand>
</feature>
<feature type="binding site" evidence="17">
    <location>
        <position position="115"/>
    </location>
    <ligand>
        <name>Ca(2+)</name>
        <dbReference type="ChEBI" id="CHEBI:29108"/>
        <label>1</label>
    </ligand>
</feature>
<feature type="disulfide bond" evidence="19">
    <location>
        <begin position="116"/>
        <end position="121"/>
    </location>
</feature>
<dbReference type="InterPro" id="IPR019794">
    <property type="entry name" value="Peroxidases_AS"/>
</dbReference>
<evidence type="ECO:0000256" key="2">
    <source>
        <dbReference type="ARBA" id="ARBA00002322"/>
    </source>
</evidence>
<dbReference type="GO" id="GO:0006979">
    <property type="term" value="P:response to oxidative stress"/>
    <property type="evidence" value="ECO:0007669"/>
    <property type="project" value="UniProtKB-UniRule"/>
</dbReference>
<dbReference type="PANTHER" id="PTHR31517:SF81">
    <property type="entry name" value="PEROXIDASE"/>
    <property type="match status" value="1"/>
</dbReference>
<keyword evidence="10 17" id="KW-0106">Calcium</keyword>
<evidence type="ECO:0000256" key="17">
    <source>
        <dbReference type="PIRSR" id="PIRSR600823-3"/>
    </source>
</evidence>
<evidence type="ECO:0000256" key="19">
    <source>
        <dbReference type="PIRSR" id="PIRSR600823-5"/>
    </source>
</evidence>
<keyword evidence="20" id="KW-0964">Secreted</keyword>
<evidence type="ECO:0000256" key="16">
    <source>
        <dbReference type="PIRSR" id="PIRSR600823-2"/>
    </source>
</evidence>
<evidence type="ECO:0000256" key="1">
    <source>
        <dbReference type="ARBA" id="ARBA00000189"/>
    </source>
</evidence>
<dbReference type="Gramene" id="rna35722">
    <property type="protein sequence ID" value="RHN51306.1"/>
    <property type="gene ID" value="gene35722"/>
</dbReference>
<comment type="subcellular location">
    <subcellularLocation>
        <location evidence="3 20">Secreted</location>
    </subcellularLocation>
</comment>
<feature type="binding site" description="axial binding residue" evidence="17">
    <location>
        <position position="238"/>
    </location>
    <ligand>
        <name>heme b</name>
        <dbReference type="ChEBI" id="CHEBI:60344"/>
    </ligand>
    <ligandPart>
        <name>Fe</name>
        <dbReference type="ChEBI" id="CHEBI:18248"/>
    </ligandPart>
</feature>
<reference evidence="24" key="1">
    <citation type="journal article" date="2018" name="Nat. Plants">
        <title>Whole-genome landscape of Medicago truncatula symbiotic genes.</title>
        <authorList>
            <person name="Pecrix Y."/>
            <person name="Staton S.E."/>
            <person name="Sallet E."/>
            <person name="Lelandais-Briere C."/>
            <person name="Moreau S."/>
            <person name="Carrere S."/>
            <person name="Blein T."/>
            <person name="Jardinaud M.F."/>
            <person name="Latrasse D."/>
            <person name="Zouine M."/>
            <person name="Zahm M."/>
            <person name="Kreplak J."/>
            <person name="Mayjonade B."/>
            <person name="Satge C."/>
            <person name="Perez M."/>
            <person name="Cauet S."/>
            <person name="Marande W."/>
            <person name="Chantry-Darmon C."/>
            <person name="Lopez-Roques C."/>
            <person name="Bouchez O."/>
            <person name="Berard A."/>
            <person name="Debelle F."/>
            <person name="Munos S."/>
            <person name="Bendahmane A."/>
            <person name="Berges H."/>
            <person name="Niebel A."/>
            <person name="Buitink J."/>
            <person name="Frugier F."/>
            <person name="Benhamed M."/>
            <person name="Crespi M."/>
            <person name="Gouzy J."/>
            <person name="Gamas P."/>
        </authorList>
    </citation>
    <scope>NUCLEOTIDE SEQUENCE [LARGE SCALE GENOMIC DNA]</scope>
    <source>
        <strain evidence="24">cv. Jemalong A17</strain>
    </source>
</reference>
<dbReference type="PROSITE" id="PS50873">
    <property type="entry name" value="PEROXIDASE_4"/>
    <property type="match status" value="1"/>
</dbReference>
<feature type="disulfide bond" evidence="19">
    <location>
        <begin position="83"/>
        <end position="161"/>
    </location>
</feature>
<keyword evidence="6 20" id="KW-0575">Peroxidase</keyword>
<keyword evidence="21" id="KW-0812">Transmembrane</keyword>
<feature type="binding site" evidence="17">
    <location>
        <position position="286"/>
    </location>
    <ligand>
        <name>Ca(2+)</name>
        <dbReference type="ChEBI" id="CHEBI:29108"/>
        <label>2</label>
    </ligand>
</feature>
<name>A0A396HDJ3_MEDTR</name>
<comment type="similarity">
    <text evidence="20">Belongs to the peroxidase family. Classical plant (class III) peroxidase subfamily.</text>
</comment>
<keyword evidence="12 17" id="KW-0408">Iron</keyword>
<feature type="disulfide bond" evidence="19">
    <location>
        <begin position="167"/>
        <end position="359"/>
    </location>
</feature>
<evidence type="ECO:0000313" key="24">
    <source>
        <dbReference type="Proteomes" id="UP000265566"/>
    </source>
</evidence>
<dbReference type="EMBL" id="PSQE01000006">
    <property type="protein sequence ID" value="RHN51306.1"/>
    <property type="molecule type" value="Genomic_DNA"/>
</dbReference>
<organism evidence="23 24">
    <name type="scientific">Medicago truncatula</name>
    <name type="common">Barrel medic</name>
    <name type="synonym">Medicago tribuloides</name>
    <dbReference type="NCBI Taxonomy" id="3880"/>
    <lineage>
        <taxon>Eukaryota</taxon>
        <taxon>Viridiplantae</taxon>
        <taxon>Streptophyta</taxon>
        <taxon>Embryophyta</taxon>
        <taxon>Tracheophyta</taxon>
        <taxon>Spermatophyta</taxon>
        <taxon>Magnoliopsida</taxon>
        <taxon>eudicotyledons</taxon>
        <taxon>Gunneridae</taxon>
        <taxon>Pentapetalae</taxon>
        <taxon>rosids</taxon>
        <taxon>fabids</taxon>
        <taxon>Fabales</taxon>
        <taxon>Fabaceae</taxon>
        <taxon>Papilionoideae</taxon>
        <taxon>50 kb inversion clade</taxon>
        <taxon>NPAAA clade</taxon>
        <taxon>Hologalegina</taxon>
        <taxon>IRL clade</taxon>
        <taxon>Trifolieae</taxon>
        <taxon>Medicago</taxon>
    </lineage>
</organism>
<feature type="binding site" evidence="17">
    <location>
        <position position="122"/>
    </location>
    <ligand>
        <name>Ca(2+)</name>
        <dbReference type="ChEBI" id="CHEBI:29108"/>
        <label>1</label>
    </ligand>
</feature>